<evidence type="ECO:0000313" key="2">
    <source>
        <dbReference type="EMBL" id="TNY24828.1"/>
    </source>
</evidence>
<comment type="caution">
    <text evidence="2">The sequence shown here is derived from an EMBL/GenBank/DDBJ whole genome shotgun (WGS) entry which is preliminary data.</text>
</comment>
<protein>
    <submittedName>
        <fullName evidence="2">Uncharacterized protein</fullName>
    </submittedName>
</protein>
<keyword evidence="3" id="KW-1185">Reference proteome</keyword>
<evidence type="ECO:0000313" key="3">
    <source>
        <dbReference type="Proteomes" id="UP000311382"/>
    </source>
</evidence>
<feature type="compositionally biased region" description="Low complexity" evidence="1">
    <location>
        <begin position="185"/>
        <end position="219"/>
    </location>
</feature>
<organism evidence="2 3">
    <name type="scientific">Rhodotorula diobovata</name>
    <dbReference type="NCBI Taxonomy" id="5288"/>
    <lineage>
        <taxon>Eukaryota</taxon>
        <taxon>Fungi</taxon>
        <taxon>Dikarya</taxon>
        <taxon>Basidiomycota</taxon>
        <taxon>Pucciniomycotina</taxon>
        <taxon>Microbotryomycetes</taxon>
        <taxon>Sporidiobolales</taxon>
        <taxon>Sporidiobolaceae</taxon>
        <taxon>Rhodotorula</taxon>
    </lineage>
</organism>
<dbReference type="EMBL" id="SOZI01000001">
    <property type="protein sequence ID" value="TNY24828.1"/>
    <property type="molecule type" value="Genomic_DNA"/>
</dbReference>
<feature type="region of interest" description="Disordered" evidence="1">
    <location>
        <begin position="34"/>
        <end position="60"/>
    </location>
</feature>
<gene>
    <name evidence="2" type="ORF">DMC30DRAFT_7609</name>
</gene>
<dbReference type="AlphaFoldDB" id="A0A5C5G6U8"/>
<name>A0A5C5G6U8_9BASI</name>
<feature type="region of interest" description="Disordered" evidence="1">
    <location>
        <begin position="178"/>
        <end position="244"/>
    </location>
</feature>
<dbReference type="OrthoDB" id="2522632at2759"/>
<reference evidence="2 3" key="1">
    <citation type="submission" date="2019-03" db="EMBL/GenBank/DDBJ databases">
        <title>Rhodosporidium diobovatum UCD-FST 08-225 genome sequencing, assembly, and annotation.</title>
        <authorList>
            <person name="Fakankun I.U."/>
            <person name="Fristensky B."/>
            <person name="Levin D.B."/>
        </authorList>
    </citation>
    <scope>NUCLEOTIDE SEQUENCE [LARGE SCALE GENOMIC DNA]</scope>
    <source>
        <strain evidence="2 3">UCD-FST 08-225</strain>
    </source>
</reference>
<proteinExistence type="predicted"/>
<sequence>MIRSSASSASRAVHAHAARTVSCIHVHAAPPAVYPTAPSPPHQPLRRTFTSSPTSRKRDNPVKLLPEWSWRRAWRGYPVPVVEVVNNADDADAVLETLTSSRLSIDPEPGIGQGVTLAQKHRGVSGSSSVKDGVLSVADGEGVVSESLPSSFNVESRVLTMRDSRQCCTSRSWIASLPSCDESSRTTPSRSRSSARAGGYTRSSTTKLTTAASPTTSPTCGTLQSGAGRRWPTRRPAQRRTTAL</sequence>
<accession>A0A5C5G6U8</accession>
<evidence type="ECO:0000256" key="1">
    <source>
        <dbReference type="SAM" id="MobiDB-lite"/>
    </source>
</evidence>
<dbReference type="Proteomes" id="UP000311382">
    <property type="component" value="Unassembled WGS sequence"/>
</dbReference>